<feature type="region of interest" description="Disordered" evidence="1">
    <location>
        <begin position="81"/>
        <end position="190"/>
    </location>
</feature>
<name>A0A9P5JVU3_9AGAM</name>
<proteinExistence type="predicted"/>
<dbReference type="AlphaFoldDB" id="A0A9P5JVU3"/>
<comment type="caution">
    <text evidence="2">The sequence shown here is derived from an EMBL/GenBank/DDBJ whole genome shotgun (WGS) entry which is preliminary data.</text>
</comment>
<evidence type="ECO:0000256" key="1">
    <source>
        <dbReference type="SAM" id="MobiDB-lite"/>
    </source>
</evidence>
<accession>A0A9P5JVU3</accession>
<evidence type="ECO:0000313" key="2">
    <source>
        <dbReference type="EMBL" id="KAF8466065.1"/>
    </source>
</evidence>
<dbReference type="EMBL" id="WHVB01000043">
    <property type="protein sequence ID" value="KAF8466065.1"/>
    <property type="molecule type" value="Genomic_DNA"/>
</dbReference>
<keyword evidence="3" id="KW-1185">Reference proteome</keyword>
<dbReference type="OrthoDB" id="3255805at2759"/>
<protein>
    <submittedName>
        <fullName evidence="2">Uncharacterized protein</fullName>
    </submittedName>
</protein>
<feature type="compositionally biased region" description="Polar residues" evidence="1">
    <location>
        <begin position="136"/>
        <end position="145"/>
    </location>
</feature>
<reference evidence="2" key="1">
    <citation type="submission" date="2019-10" db="EMBL/GenBank/DDBJ databases">
        <authorList>
            <consortium name="DOE Joint Genome Institute"/>
            <person name="Kuo A."/>
            <person name="Miyauchi S."/>
            <person name="Kiss E."/>
            <person name="Drula E."/>
            <person name="Kohler A."/>
            <person name="Sanchez-Garcia M."/>
            <person name="Andreopoulos B."/>
            <person name="Barry K.W."/>
            <person name="Bonito G."/>
            <person name="Buee M."/>
            <person name="Carver A."/>
            <person name="Chen C."/>
            <person name="Cichocki N."/>
            <person name="Clum A."/>
            <person name="Culley D."/>
            <person name="Crous P.W."/>
            <person name="Fauchery L."/>
            <person name="Girlanda M."/>
            <person name="Hayes R."/>
            <person name="Keri Z."/>
            <person name="LaButti K."/>
            <person name="Lipzen A."/>
            <person name="Lombard V."/>
            <person name="Magnuson J."/>
            <person name="Maillard F."/>
            <person name="Morin E."/>
            <person name="Murat C."/>
            <person name="Nolan M."/>
            <person name="Ohm R."/>
            <person name="Pangilinan J."/>
            <person name="Pereira M."/>
            <person name="Perotto S."/>
            <person name="Peter M."/>
            <person name="Riley R."/>
            <person name="Sitrit Y."/>
            <person name="Stielow B."/>
            <person name="Szollosi G."/>
            <person name="Zifcakova L."/>
            <person name="Stursova M."/>
            <person name="Spatafora J.W."/>
            <person name="Tedersoo L."/>
            <person name="Vaario L.-M."/>
            <person name="Yamada A."/>
            <person name="Yan M."/>
            <person name="Wang P."/>
            <person name="Xu J."/>
            <person name="Bruns T."/>
            <person name="Baldrian P."/>
            <person name="Vilgalys R."/>
            <person name="Henrissat B."/>
            <person name="Grigoriev I.V."/>
            <person name="Hibbett D."/>
            <person name="Nagy L.G."/>
            <person name="Martin F.M."/>
        </authorList>
    </citation>
    <scope>NUCLEOTIDE SEQUENCE</scope>
    <source>
        <strain evidence="2">Prilba</strain>
    </source>
</reference>
<feature type="compositionally biased region" description="Basic and acidic residues" evidence="1">
    <location>
        <begin position="116"/>
        <end position="130"/>
    </location>
</feature>
<sequence length="273" mass="29624">MVASLAAPSWPRMHIGQKNPFQNAPGPFIYALPNLAGTCPFSFSDTVLSCPFADSASRNHHHHQCYHHPAVTSCCHQYPPTTESAAAPVPAPMPQTPLDESHFDLGDISSSSLTEGRAELHTKLQQERTSEPPTPTNSHTLSSPMGSEFPEAKDEKEEGEGDEEGKGKRGGRCRKRRKRNTKGRLPSEHGGGCVMGPRVMGLSGLHFDRWTRYVCPAPSPAIYPPQPAAAMNPAWFVAGYDHDGFAAPRNASPAYPMMVQAVQAPGFVGVPYW</sequence>
<dbReference type="Proteomes" id="UP000759537">
    <property type="component" value="Unassembled WGS sequence"/>
</dbReference>
<evidence type="ECO:0000313" key="3">
    <source>
        <dbReference type="Proteomes" id="UP000759537"/>
    </source>
</evidence>
<organism evidence="2 3">
    <name type="scientific">Russula ochroleuca</name>
    <dbReference type="NCBI Taxonomy" id="152965"/>
    <lineage>
        <taxon>Eukaryota</taxon>
        <taxon>Fungi</taxon>
        <taxon>Dikarya</taxon>
        <taxon>Basidiomycota</taxon>
        <taxon>Agaricomycotina</taxon>
        <taxon>Agaricomycetes</taxon>
        <taxon>Russulales</taxon>
        <taxon>Russulaceae</taxon>
        <taxon>Russula</taxon>
    </lineage>
</organism>
<gene>
    <name evidence="2" type="ORF">DFH94DRAFT_686187</name>
</gene>
<feature type="compositionally biased region" description="Basic residues" evidence="1">
    <location>
        <begin position="168"/>
        <end position="182"/>
    </location>
</feature>
<reference evidence="2" key="2">
    <citation type="journal article" date="2020" name="Nat. Commun.">
        <title>Large-scale genome sequencing of mycorrhizal fungi provides insights into the early evolution of symbiotic traits.</title>
        <authorList>
            <person name="Miyauchi S."/>
            <person name="Kiss E."/>
            <person name="Kuo A."/>
            <person name="Drula E."/>
            <person name="Kohler A."/>
            <person name="Sanchez-Garcia M."/>
            <person name="Morin E."/>
            <person name="Andreopoulos B."/>
            <person name="Barry K.W."/>
            <person name="Bonito G."/>
            <person name="Buee M."/>
            <person name="Carver A."/>
            <person name="Chen C."/>
            <person name="Cichocki N."/>
            <person name="Clum A."/>
            <person name="Culley D."/>
            <person name="Crous P.W."/>
            <person name="Fauchery L."/>
            <person name="Girlanda M."/>
            <person name="Hayes R.D."/>
            <person name="Keri Z."/>
            <person name="LaButti K."/>
            <person name="Lipzen A."/>
            <person name="Lombard V."/>
            <person name="Magnuson J."/>
            <person name="Maillard F."/>
            <person name="Murat C."/>
            <person name="Nolan M."/>
            <person name="Ohm R.A."/>
            <person name="Pangilinan J."/>
            <person name="Pereira M.F."/>
            <person name="Perotto S."/>
            <person name="Peter M."/>
            <person name="Pfister S."/>
            <person name="Riley R."/>
            <person name="Sitrit Y."/>
            <person name="Stielow J.B."/>
            <person name="Szollosi G."/>
            <person name="Zifcakova L."/>
            <person name="Stursova M."/>
            <person name="Spatafora J.W."/>
            <person name="Tedersoo L."/>
            <person name="Vaario L.M."/>
            <person name="Yamada A."/>
            <person name="Yan M."/>
            <person name="Wang P."/>
            <person name="Xu J."/>
            <person name="Bruns T."/>
            <person name="Baldrian P."/>
            <person name="Vilgalys R."/>
            <person name="Dunand C."/>
            <person name="Henrissat B."/>
            <person name="Grigoriev I.V."/>
            <person name="Hibbett D."/>
            <person name="Nagy L.G."/>
            <person name="Martin F.M."/>
        </authorList>
    </citation>
    <scope>NUCLEOTIDE SEQUENCE</scope>
    <source>
        <strain evidence="2">Prilba</strain>
    </source>
</reference>